<sequence length="58" mass="6770">LLGEMGFPQKEPEQVWCDTIRIAKNPGNHKTNKHIEIRYLLTWLNSVASRLPTVRQQI</sequence>
<keyword evidence="2" id="KW-1185">Reference proteome</keyword>
<proteinExistence type="predicted"/>
<dbReference type="EMBL" id="JH159155">
    <property type="protein sequence ID" value="EGZ15568.1"/>
    <property type="molecule type" value="Genomic_DNA"/>
</dbReference>
<gene>
    <name evidence="1" type="ORF">PHYSODRAFT_506712</name>
</gene>
<name>G4ZL54_PHYSP</name>
<dbReference type="Proteomes" id="UP000002640">
    <property type="component" value="Unassembled WGS sequence"/>
</dbReference>
<dbReference type="InParanoid" id="G4ZL54"/>
<dbReference type="RefSeq" id="XP_009529317.1">
    <property type="nucleotide sequence ID" value="XM_009531022.1"/>
</dbReference>
<evidence type="ECO:0000313" key="1">
    <source>
        <dbReference type="EMBL" id="EGZ15568.1"/>
    </source>
</evidence>
<feature type="non-terminal residue" evidence="1">
    <location>
        <position position="1"/>
    </location>
</feature>
<organism evidence="1 2">
    <name type="scientific">Phytophthora sojae (strain P6497)</name>
    <name type="common">Soybean stem and root rot agent</name>
    <name type="synonym">Phytophthora megasperma f. sp. glycines</name>
    <dbReference type="NCBI Taxonomy" id="1094619"/>
    <lineage>
        <taxon>Eukaryota</taxon>
        <taxon>Sar</taxon>
        <taxon>Stramenopiles</taxon>
        <taxon>Oomycota</taxon>
        <taxon>Peronosporomycetes</taxon>
        <taxon>Peronosporales</taxon>
        <taxon>Peronosporaceae</taxon>
        <taxon>Phytophthora</taxon>
    </lineage>
</organism>
<evidence type="ECO:0000313" key="2">
    <source>
        <dbReference type="Proteomes" id="UP000002640"/>
    </source>
</evidence>
<accession>G4ZL54</accession>
<dbReference type="GeneID" id="20658651"/>
<protein>
    <submittedName>
        <fullName evidence="1">Uncharacterized protein</fullName>
    </submittedName>
</protein>
<dbReference type="AlphaFoldDB" id="G4ZL54"/>
<dbReference type="KEGG" id="psoj:PHYSODRAFT_506712"/>
<reference evidence="1 2" key="1">
    <citation type="journal article" date="2006" name="Science">
        <title>Phytophthora genome sequences uncover evolutionary origins and mechanisms of pathogenesis.</title>
        <authorList>
            <person name="Tyler B.M."/>
            <person name="Tripathy S."/>
            <person name="Zhang X."/>
            <person name="Dehal P."/>
            <person name="Jiang R.H."/>
            <person name="Aerts A."/>
            <person name="Arredondo F.D."/>
            <person name="Baxter L."/>
            <person name="Bensasson D."/>
            <person name="Beynon J.L."/>
            <person name="Chapman J."/>
            <person name="Damasceno C.M."/>
            <person name="Dorrance A.E."/>
            <person name="Dou D."/>
            <person name="Dickerman A.W."/>
            <person name="Dubchak I.L."/>
            <person name="Garbelotto M."/>
            <person name="Gijzen M."/>
            <person name="Gordon S.G."/>
            <person name="Govers F."/>
            <person name="Grunwald N.J."/>
            <person name="Huang W."/>
            <person name="Ivors K.L."/>
            <person name="Jones R.W."/>
            <person name="Kamoun S."/>
            <person name="Krampis K."/>
            <person name="Lamour K.H."/>
            <person name="Lee M.K."/>
            <person name="McDonald W.H."/>
            <person name="Medina M."/>
            <person name="Meijer H.J."/>
            <person name="Nordberg E.K."/>
            <person name="Maclean D.J."/>
            <person name="Ospina-Giraldo M.D."/>
            <person name="Morris P.F."/>
            <person name="Phuntumart V."/>
            <person name="Putnam N.H."/>
            <person name="Rash S."/>
            <person name="Rose J.K."/>
            <person name="Sakihama Y."/>
            <person name="Salamov A.A."/>
            <person name="Savidor A."/>
            <person name="Scheuring C.F."/>
            <person name="Smith B.M."/>
            <person name="Sobral B.W."/>
            <person name="Terry A."/>
            <person name="Torto-Alalibo T.A."/>
            <person name="Win J."/>
            <person name="Xu Z."/>
            <person name="Zhang H."/>
            <person name="Grigoriev I.V."/>
            <person name="Rokhsar D.S."/>
            <person name="Boore J.L."/>
        </authorList>
    </citation>
    <scope>NUCLEOTIDE SEQUENCE [LARGE SCALE GENOMIC DNA]</scope>
    <source>
        <strain evidence="1 2">P6497</strain>
    </source>
</reference>